<reference evidence="7 8" key="2">
    <citation type="submission" date="2019-10" db="EMBL/GenBank/DDBJ databases">
        <title>Thermopilla bonchosmolovskayae gen. nov., sp. nov., a moderately thermophilic Chloroflexi bacterium from a Chukotka hot spring (Arctic, Russia), representing a novel classis Thermopillaia, which include previously uncultivated lineage OLB14.</title>
        <authorList>
            <person name="Kochetkova T.V."/>
            <person name="Zayulina K.S."/>
            <person name="Zhigarkov V.S."/>
            <person name="Minaev N.V."/>
            <person name="Novikov A."/>
            <person name="Toshchakov S.V."/>
            <person name="Elcheninov A.G."/>
            <person name="Kublanov I.V."/>
        </authorList>
    </citation>
    <scope>NUCLEOTIDE SEQUENCE [LARGE SCALE GENOMIC DNA]</scope>
    <source>
        <strain evidence="7 8">3753O</strain>
    </source>
</reference>
<keyword evidence="4 5" id="KW-0472">Membrane</keyword>
<feature type="transmembrane region" description="Helical" evidence="5">
    <location>
        <begin position="102"/>
        <end position="121"/>
    </location>
</feature>
<evidence type="ECO:0000256" key="5">
    <source>
        <dbReference type="SAM" id="Phobius"/>
    </source>
</evidence>
<feature type="transmembrane region" description="Helical" evidence="5">
    <location>
        <begin position="211"/>
        <end position="229"/>
    </location>
</feature>
<evidence type="ECO:0000256" key="4">
    <source>
        <dbReference type="ARBA" id="ARBA00023136"/>
    </source>
</evidence>
<name>A0ABX6C264_9CHLR</name>
<keyword evidence="8" id="KW-1185">Reference proteome</keyword>
<feature type="transmembrane region" description="Helical" evidence="5">
    <location>
        <begin position="185"/>
        <end position="206"/>
    </location>
</feature>
<evidence type="ECO:0000313" key="8">
    <source>
        <dbReference type="Proteomes" id="UP000326331"/>
    </source>
</evidence>
<evidence type="ECO:0000259" key="6">
    <source>
        <dbReference type="Pfam" id="PF14378"/>
    </source>
</evidence>
<dbReference type="PANTHER" id="PTHR31310:SF7">
    <property type="entry name" value="PA-PHOSPHATASE RELATED-FAMILY PROTEIN DDB_G0268928"/>
    <property type="match status" value="1"/>
</dbReference>
<organism evidence="7 8">
    <name type="scientific">Tepidiforma bonchosmolovskayae</name>
    <dbReference type="NCBI Taxonomy" id="2601677"/>
    <lineage>
        <taxon>Bacteria</taxon>
        <taxon>Bacillati</taxon>
        <taxon>Chloroflexota</taxon>
        <taxon>Tepidiformia</taxon>
        <taxon>Tepidiformales</taxon>
        <taxon>Tepidiformaceae</taxon>
        <taxon>Tepidiforma</taxon>
    </lineage>
</organism>
<dbReference type="Pfam" id="PF14378">
    <property type="entry name" value="PAP2_3"/>
    <property type="match status" value="1"/>
</dbReference>
<gene>
    <name evidence="7" type="ORF">Tbon_08545</name>
</gene>
<feature type="transmembrane region" description="Helical" evidence="5">
    <location>
        <begin position="133"/>
        <end position="151"/>
    </location>
</feature>
<keyword evidence="2 5" id="KW-0812">Transmembrane</keyword>
<feature type="transmembrane region" description="Helical" evidence="5">
    <location>
        <begin position="35"/>
        <end position="53"/>
    </location>
</feature>
<evidence type="ECO:0000256" key="2">
    <source>
        <dbReference type="ARBA" id="ARBA00022692"/>
    </source>
</evidence>
<reference evidence="7 8" key="1">
    <citation type="submission" date="2019-08" db="EMBL/GenBank/DDBJ databases">
        <authorList>
            <person name="Toschakov S.V."/>
        </authorList>
    </citation>
    <scope>NUCLEOTIDE SEQUENCE [LARGE SCALE GENOMIC DNA]</scope>
    <source>
        <strain evidence="7 8">3753O</strain>
    </source>
</reference>
<dbReference type="Proteomes" id="UP000326331">
    <property type="component" value="Chromosome"/>
</dbReference>
<dbReference type="PANTHER" id="PTHR31310">
    <property type="match status" value="1"/>
</dbReference>
<sequence length="277" mass="30944">MAAPPASGHPAPPMKLSLHRTAGRLARAWALIRRYGIYEAVVVVVAFLIYFTVRGLVVDRAGEAMVRAFNLIELEQRLHIYWELRMQSWILDSYWAIRALNWVYFWGHMPLVALLAVWLFVFHRHAYYRTRNAFLASGAIGVVIYWLFPVAPPRLVPFAGFIDTMAAFDRFGYNAQETEAFVNPFAAVPSLHFGWSLLLGAVVAWVGRNPVAVAFGVAWPVAMFCAVVMTGNHFILDAVFGGIVAFAGFGIALLFERLWHPASRALAARLPALEPGE</sequence>
<comment type="subcellular location">
    <subcellularLocation>
        <location evidence="1">Membrane</location>
        <topology evidence="1">Multi-pass membrane protein</topology>
    </subcellularLocation>
</comment>
<dbReference type="EMBL" id="CP042829">
    <property type="protein sequence ID" value="QFG03343.1"/>
    <property type="molecule type" value="Genomic_DNA"/>
</dbReference>
<evidence type="ECO:0000256" key="1">
    <source>
        <dbReference type="ARBA" id="ARBA00004141"/>
    </source>
</evidence>
<dbReference type="InterPro" id="IPR026841">
    <property type="entry name" value="Aur1/Ipt1"/>
</dbReference>
<keyword evidence="3 5" id="KW-1133">Transmembrane helix</keyword>
<proteinExistence type="predicted"/>
<dbReference type="RefSeq" id="WP_158067306.1">
    <property type="nucleotide sequence ID" value="NZ_CP042829.1"/>
</dbReference>
<feature type="transmembrane region" description="Helical" evidence="5">
    <location>
        <begin position="235"/>
        <end position="255"/>
    </location>
</feature>
<evidence type="ECO:0000256" key="3">
    <source>
        <dbReference type="ARBA" id="ARBA00022989"/>
    </source>
</evidence>
<evidence type="ECO:0000313" key="7">
    <source>
        <dbReference type="EMBL" id="QFG03343.1"/>
    </source>
</evidence>
<feature type="domain" description="Inositolphosphotransferase Aur1/Ipt1" evidence="6">
    <location>
        <begin position="71"/>
        <end position="250"/>
    </location>
</feature>
<dbReference type="InterPro" id="IPR052185">
    <property type="entry name" value="IPC_Synthase-Related"/>
</dbReference>
<accession>A0ABX6C264</accession>
<protein>
    <submittedName>
        <fullName evidence="7">Phosphatase PAP2 family protein</fullName>
    </submittedName>
</protein>
<dbReference type="CDD" id="cd03386">
    <property type="entry name" value="PAP2_Aur1_like"/>
    <property type="match status" value="1"/>
</dbReference>